<dbReference type="InterPro" id="IPR002885">
    <property type="entry name" value="PPR_rpt"/>
</dbReference>
<dbReference type="SUPFAM" id="SSF48452">
    <property type="entry name" value="TPR-like"/>
    <property type="match status" value="1"/>
</dbReference>
<dbReference type="InterPro" id="IPR046848">
    <property type="entry name" value="E_motif"/>
</dbReference>
<dbReference type="Pfam" id="PF20430">
    <property type="entry name" value="Eplus_motif"/>
    <property type="match status" value="1"/>
</dbReference>
<feature type="repeat" description="PPR" evidence="3">
    <location>
        <begin position="411"/>
        <end position="445"/>
    </location>
</feature>
<dbReference type="GO" id="GO:0008270">
    <property type="term" value="F:zinc ion binding"/>
    <property type="evidence" value="ECO:0007669"/>
    <property type="project" value="InterPro"/>
</dbReference>
<dbReference type="FunFam" id="1.25.40.10:FF:000470">
    <property type="entry name" value="Pentatricopeptide repeat-containing protein At5g66520"/>
    <property type="match status" value="1"/>
</dbReference>
<evidence type="ECO:0000313" key="6">
    <source>
        <dbReference type="Proteomes" id="UP001187471"/>
    </source>
</evidence>
<feature type="repeat" description="PPR" evidence="3">
    <location>
        <begin position="380"/>
        <end position="410"/>
    </location>
</feature>
<dbReference type="FunFam" id="1.25.40.10:FF:000031">
    <property type="entry name" value="Pentatricopeptide repeat-containing protein mitochondrial"/>
    <property type="match status" value="1"/>
</dbReference>
<dbReference type="Pfam" id="PF20431">
    <property type="entry name" value="E_motif"/>
    <property type="match status" value="1"/>
</dbReference>
<comment type="caution">
    <text evidence="5">The sequence shown here is derived from an EMBL/GenBank/DDBJ whole genome shotgun (WGS) entry which is preliminary data.</text>
</comment>
<feature type="domain" description="DYW" evidence="4">
    <location>
        <begin position="727"/>
        <end position="798"/>
    </location>
</feature>
<feature type="repeat" description="PPR" evidence="3">
    <location>
        <begin position="279"/>
        <end position="313"/>
    </location>
</feature>
<proteinExistence type="inferred from homology"/>
<dbReference type="InterPro" id="IPR032867">
    <property type="entry name" value="DYW_dom"/>
</dbReference>
<dbReference type="AlphaFoldDB" id="A0AA88RU92"/>
<dbReference type="FunFam" id="1.25.40.10:FF:003724">
    <property type="entry name" value="Uncharacterized protein"/>
    <property type="match status" value="1"/>
</dbReference>
<dbReference type="GO" id="GO:0009451">
    <property type="term" value="P:RNA modification"/>
    <property type="evidence" value="ECO:0007669"/>
    <property type="project" value="InterPro"/>
</dbReference>
<dbReference type="PANTHER" id="PTHR47926">
    <property type="entry name" value="PENTATRICOPEPTIDE REPEAT-CONTAINING PROTEIN"/>
    <property type="match status" value="1"/>
</dbReference>
<evidence type="ECO:0000256" key="1">
    <source>
        <dbReference type="ARBA" id="ARBA00006643"/>
    </source>
</evidence>
<dbReference type="Pfam" id="PF14432">
    <property type="entry name" value="DYW_deaminase"/>
    <property type="match status" value="1"/>
</dbReference>
<dbReference type="GO" id="GO:0003723">
    <property type="term" value="F:RNA binding"/>
    <property type="evidence" value="ECO:0007669"/>
    <property type="project" value="InterPro"/>
</dbReference>
<dbReference type="FunFam" id="1.25.40.10:FF:000442">
    <property type="entry name" value="Pentatricopeptide repeat-containing protein At3g49710"/>
    <property type="match status" value="1"/>
</dbReference>
<dbReference type="InterPro" id="IPR046849">
    <property type="entry name" value="E2_motif"/>
</dbReference>
<feature type="repeat" description="PPR" evidence="3">
    <location>
        <begin position="217"/>
        <end position="251"/>
    </location>
</feature>
<keyword evidence="2" id="KW-0677">Repeat</keyword>
<feature type="repeat" description="PPR" evidence="3">
    <location>
        <begin position="116"/>
        <end position="150"/>
    </location>
</feature>
<keyword evidence="6" id="KW-1185">Reference proteome</keyword>
<evidence type="ECO:0000313" key="5">
    <source>
        <dbReference type="EMBL" id="KAK2991767.1"/>
    </source>
</evidence>
<dbReference type="NCBIfam" id="TIGR00756">
    <property type="entry name" value="PPR"/>
    <property type="match status" value="9"/>
</dbReference>
<protein>
    <recommendedName>
        <fullName evidence="4">DYW domain-containing protein</fullName>
    </recommendedName>
</protein>
<accession>A0AA88RU92</accession>
<dbReference type="Gene3D" id="1.25.40.10">
    <property type="entry name" value="Tetratricopeptide repeat domain"/>
    <property type="match status" value="6"/>
</dbReference>
<organism evidence="5 6">
    <name type="scientific">Escallonia rubra</name>
    <dbReference type="NCBI Taxonomy" id="112253"/>
    <lineage>
        <taxon>Eukaryota</taxon>
        <taxon>Viridiplantae</taxon>
        <taxon>Streptophyta</taxon>
        <taxon>Embryophyta</taxon>
        <taxon>Tracheophyta</taxon>
        <taxon>Spermatophyta</taxon>
        <taxon>Magnoliopsida</taxon>
        <taxon>eudicotyledons</taxon>
        <taxon>Gunneridae</taxon>
        <taxon>Pentapetalae</taxon>
        <taxon>asterids</taxon>
        <taxon>campanulids</taxon>
        <taxon>Escalloniales</taxon>
        <taxon>Escalloniaceae</taxon>
        <taxon>Escallonia</taxon>
    </lineage>
</organism>
<sequence>MSIVACCADAPFPPPPDYAAAAFAWDNSLPTPEPFSGVPSLTNITTTITTTPDLSRWSPSLFSTHKQFNQILSHMILTGYIKDTFAASRLLKFSTDSNFIHVDYSHKIFNHLERSNGFIWNSMMRAYSQRNHPQKAILLYKLMVENNVCPDKYTYPVVLQAVSTRVDALEGKEIHSHVFKMGFDSDVYVGNTLINMYAVCGDISDARKVFDEMPVLDLVSWNSILAGYVQMGDVEEAKLMFDQMPRKNVIASNSMIVLFGRSGRVSKARQLFDEMNERDLVSWTALISCYDQNEKYEEALATFTEMYARGITVDEVLIISVLSACANLLVVKTGALIHGLALRIGIDSYVNLQNALIHMYANCGDIIAAQKLFDASYHLDQISWNSMVSGYLKCGSAEKARTLFDSMPEKDIVSWSAMISGYAQLGRSSETLELFQDMLLEDIRPDETILVSVISACTHLAALDQGRWMHAYIRKNGLKVDVILGTTLIDMYMKCGCVDNAVDVFYGMEEKGVSSWNALILGFAMNGMVDRSLEMFSEMKRTGVVPNEITFVAVLGACRHMGLVDEGRRHFDCMLRTHHIEPNVKHYGCMVDLLGRAGLLKEAEELIGSMPMVPDVATWGALLGACKKHGDTEMGERVGRKLIDLQPDHDGFHVLLSNVYASKGNWDDAMDVRGLMMQHGVVKIPGCSIIEAGGVVHEFLAGDKTHPRIDEIDDMLDEMARRLQMQGYSPNTNDVSFDIDEEDKETTLFRHSEKLAIAFGLIATSPPTPIRIMKNLRICNDCHAAAKLISKVFNREIVEKPLFQSDGLSGEQDGVGVQINCEAPVDPSQHGEEDYFLNYTNPWSLAAPTIRCLSTKGRWTFWKYKYVWSDYLKSNWKMPGCSLSSLEKMIISYDGHTIHCTARFTFLDSM</sequence>
<feature type="repeat" description="PPR" evidence="3">
    <location>
        <begin position="512"/>
        <end position="546"/>
    </location>
</feature>
<dbReference type="InterPro" id="IPR046960">
    <property type="entry name" value="PPR_At4g14850-like_plant"/>
</dbReference>
<dbReference type="PROSITE" id="PS51375">
    <property type="entry name" value="PPR"/>
    <property type="match status" value="6"/>
</dbReference>
<dbReference type="Proteomes" id="UP001187471">
    <property type="component" value="Unassembled WGS sequence"/>
</dbReference>
<name>A0AA88RU92_9ASTE</name>
<dbReference type="Pfam" id="PF13041">
    <property type="entry name" value="PPR_2"/>
    <property type="match status" value="2"/>
</dbReference>
<dbReference type="EMBL" id="JAVXUO010000473">
    <property type="protein sequence ID" value="KAK2991767.1"/>
    <property type="molecule type" value="Genomic_DNA"/>
</dbReference>
<comment type="similarity">
    <text evidence="1">Belongs to the PPR family. PCMP-H subfamily.</text>
</comment>
<evidence type="ECO:0000256" key="2">
    <source>
        <dbReference type="ARBA" id="ARBA00022737"/>
    </source>
</evidence>
<gene>
    <name evidence="5" type="ORF">RJ640_015501</name>
</gene>
<dbReference type="InterPro" id="IPR011990">
    <property type="entry name" value="TPR-like_helical_dom_sf"/>
</dbReference>
<evidence type="ECO:0000259" key="4">
    <source>
        <dbReference type="Pfam" id="PF14432"/>
    </source>
</evidence>
<reference evidence="5" key="1">
    <citation type="submission" date="2022-12" db="EMBL/GenBank/DDBJ databases">
        <title>Draft genome assemblies for two species of Escallonia (Escalloniales).</title>
        <authorList>
            <person name="Chanderbali A."/>
            <person name="Dervinis C."/>
            <person name="Anghel I."/>
            <person name="Soltis D."/>
            <person name="Soltis P."/>
            <person name="Zapata F."/>
        </authorList>
    </citation>
    <scope>NUCLEOTIDE SEQUENCE</scope>
    <source>
        <strain evidence="5">UCBG92.1500</strain>
        <tissue evidence="5">Leaf</tissue>
    </source>
</reference>
<evidence type="ECO:0000256" key="3">
    <source>
        <dbReference type="PROSITE-ProRule" id="PRU00708"/>
    </source>
</evidence>
<dbReference type="PANTHER" id="PTHR47926:SF436">
    <property type="entry name" value="PENTATRICOPEPTIDE REPEAT-CONTAINING PROTEIN ELI1, CHLOROPLASTIC-LIKE ISOFORM X2"/>
    <property type="match status" value="1"/>
</dbReference>
<dbReference type="Pfam" id="PF01535">
    <property type="entry name" value="PPR"/>
    <property type="match status" value="8"/>
</dbReference>